<evidence type="ECO:0000313" key="13">
    <source>
        <dbReference type="Proteomes" id="UP001487740"/>
    </source>
</evidence>
<keyword evidence="13" id="KW-1185">Reference proteome</keyword>
<protein>
    <recommendedName>
        <fullName evidence="3">Mitochondrial import receptor subunit TOM7 homolog</fullName>
    </recommendedName>
    <alternativeName>
        <fullName evidence="11">Translocase of outer membrane 7 kDa subunit homolog</fullName>
    </alternativeName>
</protein>
<comment type="caution">
    <text evidence="12">The sequence shown here is derived from an EMBL/GenBank/DDBJ whole genome shotgun (WGS) entry which is preliminary data.</text>
</comment>
<dbReference type="GO" id="GO:0005742">
    <property type="term" value="C:mitochondrial outer membrane translocase complex"/>
    <property type="evidence" value="ECO:0007669"/>
    <property type="project" value="InterPro"/>
</dbReference>
<proteinExistence type="inferred from homology"/>
<dbReference type="GO" id="GO:0030150">
    <property type="term" value="P:protein import into mitochondrial matrix"/>
    <property type="evidence" value="ECO:0007669"/>
    <property type="project" value="InterPro"/>
</dbReference>
<evidence type="ECO:0000256" key="5">
    <source>
        <dbReference type="ARBA" id="ARBA00022692"/>
    </source>
</evidence>
<dbReference type="Proteomes" id="UP001487740">
    <property type="component" value="Unassembled WGS sequence"/>
</dbReference>
<evidence type="ECO:0000256" key="10">
    <source>
        <dbReference type="ARBA" id="ARBA00023136"/>
    </source>
</evidence>
<sequence>MKLSPDAKQRLQTVLNIGKTVFHWGFLPLVLYLGFQQGSDPGSPEIALGNIICHRLRSAVQVIHQRLQDSAWLCCIKDCGCVPQHLRGLMVGAALYTTEPPSTRP</sequence>
<keyword evidence="9" id="KW-0496">Mitochondrion</keyword>
<dbReference type="GO" id="GO:1903955">
    <property type="term" value="P:positive regulation of protein targeting to mitochondrion"/>
    <property type="evidence" value="ECO:0007669"/>
    <property type="project" value="TreeGrafter"/>
</dbReference>
<evidence type="ECO:0000256" key="2">
    <source>
        <dbReference type="ARBA" id="ARBA00010917"/>
    </source>
</evidence>
<evidence type="ECO:0000256" key="7">
    <source>
        <dbReference type="ARBA" id="ARBA00022927"/>
    </source>
</evidence>
<dbReference type="Pfam" id="PF08038">
    <property type="entry name" value="Tom7"/>
    <property type="match status" value="1"/>
</dbReference>
<dbReference type="InterPro" id="IPR012621">
    <property type="entry name" value="Tom7"/>
</dbReference>
<dbReference type="PANTHER" id="PTHR46722">
    <property type="entry name" value="MITOCHONDRIAL IMPORT RECEPTOR SUBUNIT TOM7 HOMOLOG"/>
    <property type="match status" value="1"/>
</dbReference>
<keyword evidence="6" id="KW-1000">Mitochondrion outer membrane</keyword>
<keyword evidence="4" id="KW-0813">Transport</keyword>
<dbReference type="AlphaFoldDB" id="A0AAW0SX67"/>
<keyword evidence="10" id="KW-0472">Membrane</keyword>
<reference evidence="12 13" key="1">
    <citation type="submission" date="2023-03" db="EMBL/GenBank/DDBJ databases">
        <title>High-quality genome of Scylla paramamosain provides insights in environmental adaptation.</title>
        <authorList>
            <person name="Zhang L."/>
        </authorList>
    </citation>
    <scope>NUCLEOTIDE SEQUENCE [LARGE SCALE GENOMIC DNA]</scope>
    <source>
        <strain evidence="12">LZ_2023a</strain>
        <tissue evidence="12">Muscle</tissue>
    </source>
</reference>
<organism evidence="12 13">
    <name type="scientific">Scylla paramamosain</name>
    <name type="common">Mud crab</name>
    <dbReference type="NCBI Taxonomy" id="85552"/>
    <lineage>
        <taxon>Eukaryota</taxon>
        <taxon>Metazoa</taxon>
        <taxon>Ecdysozoa</taxon>
        <taxon>Arthropoda</taxon>
        <taxon>Crustacea</taxon>
        <taxon>Multicrustacea</taxon>
        <taxon>Malacostraca</taxon>
        <taxon>Eumalacostraca</taxon>
        <taxon>Eucarida</taxon>
        <taxon>Decapoda</taxon>
        <taxon>Pleocyemata</taxon>
        <taxon>Brachyura</taxon>
        <taxon>Eubrachyura</taxon>
        <taxon>Portunoidea</taxon>
        <taxon>Portunidae</taxon>
        <taxon>Portuninae</taxon>
        <taxon>Scylla</taxon>
    </lineage>
</organism>
<dbReference type="PANTHER" id="PTHR46722:SF1">
    <property type="entry name" value="MITOCHONDRIAL IMPORT RECEPTOR SUBUNIT TOM7 HOMOLOG"/>
    <property type="match status" value="1"/>
</dbReference>
<dbReference type="EMBL" id="JARAKH010000043">
    <property type="protein sequence ID" value="KAK8379305.1"/>
    <property type="molecule type" value="Genomic_DNA"/>
</dbReference>
<name>A0AAW0SX67_SCYPA</name>
<keyword evidence="8" id="KW-1133">Transmembrane helix</keyword>
<evidence type="ECO:0000256" key="4">
    <source>
        <dbReference type="ARBA" id="ARBA00022448"/>
    </source>
</evidence>
<evidence type="ECO:0000313" key="12">
    <source>
        <dbReference type="EMBL" id="KAK8379305.1"/>
    </source>
</evidence>
<comment type="similarity">
    <text evidence="2">Belongs to the Tom7 family.</text>
</comment>
<gene>
    <name evidence="12" type="ORF">O3P69_019291</name>
</gene>
<evidence type="ECO:0000256" key="8">
    <source>
        <dbReference type="ARBA" id="ARBA00022989"/>
    </source>
</evidence>
<keyword evidence="7" id="KW-0653">Protein transport</keyword>
<evidence type="ECO:0000256" key="6">
    <source>
        <dbReference type="ARBA" id="ARBA00022787"/>
    </source>
</evidence>
<evidence type="ECO:0000256" key="9">
    <source>
        <dbReference type="ARBA" id="ARBA00023128"/>
    </source>
</evidence>
<accession>A0AAW0SX67</accession>
<comment type="subcellular location">
    <subcellularLocation>
        <location evidence="1">Mitochondrion outer membrane</location>
        <topology evidence="1">Single-pass membrane protein</topology>
    </subcellularLocation>
</comment>
<evidence type="ECO:0000256" key="1">
    <source>
        <dbReference type="ARBA" id="ARBA00004572"/>
    </source>
</evidence>
<evidence type="ECO:0000256" key="11">
    <source>
        <dbReference type="ARBA" id="ARBA00032786"/>
    </source>
</evidence>
<evidence type="ECO:0000256" key="3">
    <source>
        <dbReference type="ARBA" id="ARBA00014537"/>
    </source>
</evidence>
<keyword evidence="5" id="KW-0812">Transmembrane</keyword>